<dbReference type="PANTHER" id="PTHR28232">
    <property type="entry name" value="TRANSCRIPTIONAL REGULATORY PROTEIN RXT2"/>
    <property type="match status" value="1"/>
</dbReference>
<feature type="region of interest" description="Disordered" evidence="1">
    <location>
        <begin position="320"/>
        <end position="409"/>
    </location>
</feature>
<comment type="caution">
    <text evidence="3">The sequence shown here is derived from an EMBL/GenBank/DDBJ whole genome shotgun (WGS) entry which is preliminary data.</text>
</comment>
<dbReference type="EMBL" id="JAVRRJ010000001">
    <property type="protein sequence ID" value="KAK5091102.1"/>
    <property type="molecule type" value="Genomic_DNA"/>
</dbReference>
<evidence type="ECO:0000259" key="2">
    <source>
        <dbReference type="Pfam" id="PF08595"/>
    </source>
</evidence>
<feature type="region of interest" description="Disordered" evidence="1">
    <location>
        <begin position="20"/>
        <end position="45"/>
    </location>
</feature>
<feature type="region of interest" description="Disordered" evidence="1">
    <location>
        <begin position="197"/>
        <end position="225"/>
    </location>
</feature>
<dbReference type="PANTHER" id="PTHR28232:SF1">
    <property type="entry name" value="TRANSCRIPTIONAL REGULATORY PROTEIN RXT2"/>
    <property type="match status" value="1"/>
</dbReference>
<feature type="compositionally biased region" description="Basic and acidic residues" evidence="1">
    <location>
        <begin position="324"/>
        <end position="363"/>
    </location>
</feature>
<dbReference type="Pfam" id="PF08595">
    <property type="entry name" value="RXT2_N"/>
    <property type="match status" value="1"/>
</dbReference>
<dbReference type="InterPro" id="IPR039602">
    <property type="entry name" value="Rxt2"/>
</dbReference>
<feature type="region of interest" description="Disordered" evidence="1">
    <location>
        <begin position="521"/>
        <end position="566"/>
    </location>
</feature>
<feature type="compositionally biased region" description="Basic and acidic residues" evidence="1">
    <location>
        <begin position="260"/>
        <end position="275"/>
    </location>
</feature>
<gene>
    <name evidence="3" type="ORF">LTR05_001282</name>
</gene>
<feature type="domain" description="Transcriptional regulatory protein RXT2 N-terminal" evidence="2">
    <location>
        <begin position="35"/>
        <end position="172"/>
    </location>
</feature>
<reference evidence="3 4" key="1">
    <citation type="submission" date="2023-08" db="EMBL/GenBank/DDBJ databases">
        <title>Black Yeasts Isolated from many extreme environments.</title>
        <authorList>
            <person name="Coleine C."/>
            <person name="Stajich J.E."/>
            <person name="Selbmann L."/>
        </authorList>
    </citation>
    <scope>NUCLEOTIDE SEQUENCE [LARGE SCALE GENOMIC DNA]</scope>
    <source>
        <strain evidence="3 4">CCFEE 5910</strain>
    </source>
</reference>
<dbReference type="AlphaFoldDB" id="A0AAN7T7B2"/>
<feature type="region of interest" description="Disordered" evidence="1">
    <location>
        <begin position="258"/>
        <end position="303"/>
    </location>
</feature>
<organism evidence="3 4">
    <name type="scientific">Lithohypha guttulata</name>
    <dbReference type="NCBI Taxonomy" id="1690604"/>
    <lineage>
        <taxon>Eukaryota</taxon>
        <taxon>Fungi</taxon>
        <taxon>Dikarya</taxon>
        <taxon>Ascomycota</taxon>
        <taxon>Pezizomycotina</taxon>
        <taxon>Eurotiomycetes</taxon>
        <taxon>Chaetothyriomycetidae</taxon>
        <taxon>Chaetothyriales</taxon>
        <taxon>Trichomeriaceae</taxon>
        <taxon>Lithohypha</taxon>
    </lineage>
</organism>
<keyword evidence="4" id="KW-1185">Reference proteome</keyword>
<proteinExistence type="predicted"/>
<protein>
    <recommendedName>
        <fullName evidence="2">Transcriptional regulatory protein RXT2 N-terminal domain-containing protein</fullName>
    </recommendedName>
</protein>
<feature type="compositionally biased region" description="Polar residues" evidence="1">
    <location>
        <begin position="27"/>
        <end position="38"/>
    </location>
</feature>
<name>A0AAN7T7B2_9EURO</name>
<evidence type="ECO:0000256" key="1">
    <source>
        <dbReference type="SAM" id="MobiDB-lite"/>
    </source>
</evidence>
<dbReference type="GO" id="GO:0033698">
    <property type="term" value="C:Rpd3L complex"/>
    <property type="evidence" value="ECO:0007669"/>
    <property type="project" value="TreeGrafter"/>
</dbReference>
<feature type="region of interest" description="Disordered" evidence="1">
    <location>
        <begin position="84"/>
        <end position="107"/>
    </location>
</feature>
<accession>A0AAN7T7B2</accession>
<evidence type="ECO:0000313" key="4">
    <source>
        <dbReference type="Proteomes" id="UP001309876"/>
    </source>
</evidence>
<dbReference type="GO" id="GO:0005829">
    <property type="term" value="C:cytosol"/>
    <property type="evidence" value="ECO:0007669"/>
    <property type="project" value="TreeGrafter"/>
</dbReference>
<feature type="compositionally biased region" description="Acidic residues" evidence="1">
    <location>
        <begin position="87"/>
        <end position="107"/>
    </location>
</feature>
<feature type="compositionally biased region" description="Basic residues" evidence="1">
    <location>
        <begin position="555"/>
        <end position="566"/>
    </location>
</feature>
<sequence>MAPQHVEIAETLTALRKKLRRERDSNQNEPTQFATNRGNKLKPGARYVHAGSLPYRHLRDYKEEINHAGYCRHVLNRNPKRYNGYGDELEDSESDADADADAEEENAYSDVKIEELLRPLTHPSELATHPTLSLPYLDPALPDMVLAADAKIREERNNLWRAKNLYRFFTGDESWVPCERVEENENWALFEPNPGFTEVSGRRLPSGESPGKKRRLSVDNEADDHDVQVADTIDEAFRHTADGLANGTLQDLQDGVRQVAADDERMAEKEQRSNQEDVAMGEAEEQTNGIYTADGQGPETRTNDISTINQVELIVQPYENGLPQDHEPKSDQDMEDDTTAKHEEGVPGENREGARDNDEERPSEASTTPPPPRRITRALAAEADTNSNPQIVSPPPTSPTVSSAPQSPSAFEPHPMFLLPAHFAAFHAPHPAYPPLSQSLAHSGLPPEELLETRKLLSLYIQKSEETIRGLEGILGKLIKAKRRREMVWEWCIAEGHVGEMSDGEDWIDCDRWGLQRSELRKGRDEDSGAAEGGNLIVGTEGGDDAPAGVQIGGRKGKRRRVAGKE</sequence>
<evidence type="ECO:0000313" key="3">
    <source>
        <dbReference type="EMBL" id="KAK5091102.1"/>
    </source>
</evidence>
<dbReference type="Proteomes" id="UP001309876">
    <property type="component" value="Unassembled WGS sequence"/>
</dbReference>
<dbReference type="InterPro" id="IPR013904">
    <property type="entry name" value="RXT2_N"/>
</dbReference>
<feature type="compositionally biased region" description="Low complexity" evidence="1">
    <location>
        <begin position="399"/>
        <end position="409"/>
    </location>
</feature>